<gene>
    <name evidence="2" type="ORF">PS9374_05939</name>
</gene>
<accession>A0A171DMN2</accession>
<evidence type="ECO:0000313" key="3">
    <source>
        <dbReference type="Proteomes" id="UP000077701"/>
    </source>
</evidence>
<dbReference type="Pfam" id="PF01966">
    <property type="entry name" value="HD"/>
    <property type="match status" value="1"/>
</dbReference>
<dbReference type="EMBL" id="BDCX01000016">
    <property type="protein sequence ID" value="GAT70259.1"/>
    <property type="molecule type" value="Genomic_DNA"/>
</dbReference>
<keyword evidence="3" id="KW-1185">Reference proteome</keyword>
<evidence type="ECO:0000259" key="1">
    <source>
        <dbReference type="Pfam" id="PF01966"/>
    </source>
</evidence>
<organism evidence="2 3">
    <name type="scientific">Planomonospora sphaerica</name>
    <dbReference type="NCBI Taxonomy" id="161355"/>
    <lineage>
        <taxon>Bacteria</taxon>
        <taxon>Bacillati</taxon>
        <taxon>Actinomycetota</taxon>
        <taxon>Actinomycetes</taxon>
        <taxon>Streptosporangiales</taxon>
        <taxon>Streptosporangiaceae</taxon>
        <taxon>Planomonospora</taxon>
    </lineage>
</organism>
<dbReference type="Proteomes" id="UP000077701">
    <property type="component" value="Unassembled WGS sequence"/>
</dbReference>
<reference evidence="3" key="2">
    <citation type="submission" date="2016-04" db="EMBL/GenBank/DDBJ databases">
        <title>Planomonospora sphaerica JCM9374 whole genome shotgun sequence.</title>
        <authorList>
            <person name="Suzuki T."/>
            <person name="Dohra H."/>
            <person name="Kodani S."/>
        </authorList>
    </citation>
    <scope>NUCLEOTIDE SEQUENCE [LARGE SCALE GENOMIC DNA]</scope>
    <source>
        <strain evidence="3">JCM 9374</strain>
    </source>
</reference>
<protein>
    <submittedName>
        <fullName evidence="2">Phosphohydrolase</fullName>
    </submittedName>
</protein>
<name>A0A171DMN2_9ACTN</name>
<dbReference type="InterPro" id="IPR006674">
    <property type="entry name" value="HD_domain"/>
</dbReference>
<dbReference type="GO" id="GO:0016787">
    <property type="term" value="F:hydrolase activity"/>
    <property type="evidence" value="ECO:0007669"/>
    <property type="project" value="UniProtKB-KW"/>
</dbReference>
<dbReference type="SUPFAM" id="SSF109604">
    <property type="entry name" value="HD-domain/PDEase-like"/>
    <property type="match status" value="1"/>
</dbReference>
<proteinExistence type="predicted"/>
<reference evidence="2 3" key="1">
    <citation type="journal article" date="2016" name="Genome Announc.">
        <title>Draft Genome Sequence of Planomonospora sphaerica JCM9374, a Rare Actinomycete.</title>
        <authorList>
            <person name="Dohra H."/>
            <person name="Suzuki T."/>
            <person name="Inoue Y."/>
            <person name="Kodani S."/>
        </authorList>
    </citation>
    <scope>NUCLEOTIDE SEQUENCE [LARGE SCALE GENOMIC DNA]</scope>
    <source>
        <strain evidence="2 3">JCM 9374</strain>
    </source>
</reference>
<keyword evidence="2" id="KW-0378">Hydrolase</keyword>
<sequence>MAAQAESLAPILGPEADLLIASAWLHDIGYAPDLVDTGFHPLDGARYLRDVERADDTLCGLVAYHSGAINEARERGLIDLLTAEFHEGRPELAEALIYCDITTGPNGERFTVHERLAEIRARYGPGDLVTRVIGINEPLLLAAVASVEATLADVR</sequence>
<evidence type="ECO:0000313" key="2">
    <source>
        <dbReference type="EMBL" id="GAT70259.1"/>
    </source>
</evidence>
<feature type="domain" description="HD" evidence="1">
    <location>
        <begin position="1"/>
        <end position="91"/>
    </location>
</feature>
<dbReference type="STRING" id="161355.PS9374_05939"/>
<dbReference type="AlphaFoldDB" id="A0A171DMN2"/>
<comment type="caution">
    <text evidence="2">The sequence shown here is derived from an EMBL/GenBank/DDBJ whole genome shotgun (WGS) entry which is preliminary data.</text>
</comment>